<accession>A0A8K0P5S9</accession>
<keyword evidence="3" id="KW-1185">Reference proteome</keyword>
<reference evidence="2" key="2">
    <citation type="submission" date="2017-10" db="EMBL/GenBank/DDBJ databases">
        <title>Ladona fulva Genome sequencing and assembly.</title>
        <authorList>
            <person name="Murali S."/>
            <person name="Richards S."/>
            <person name="Bandaranaike D."/>
            <person name="Bellair M."/>
            <person name="Blankenburg K."/>
            <person name="Chao H."/>
            <person name="Dinh H."/>
            <person name="Doddapaneni H."/>
            <person name="Dugan-Rocha S."/>
            <person name="Elkadiri S."/>
            <person name="Gnanaolivu R."/>
            <person name="Hernandez B."/>
            <person name="Skinner E."/>
            <person name="Javaid M."/>
            <person name="Lee S."/>
            <person name="Li M."/>
            <person name="Ming W."/>
            <person name="Munidasa M."/>
            <person name="Muniz J."/>
            <person name="Nguyen L."/>
            <person name="Hughes D."/>
            <person name="Osuji N."/>
            <person name="Pu L.-L."/>
            <person name="Puazo M."/>
            <person name="Qu C."/>
            <person name="Quiroz J."/>
            <person name="Raj R."/>
            <person name="Weissenberger G."/>
            <person name="Xin Y."/>
            <person name="Zou X."/>
            <person name="Han Y."/>
            <person name="Worley K."/>
            <person name="Muzny D."/>
            <person name="Gibbs R."/>
        </authorList>
    </citation>
    <scope>NUCLEOTIDE SEQUENCE</scope>
    <source>
        <strain evidence="2">Sampled in the wild</strain>
    </source>
</reference>
<feature type="compositionally biased region" description="Low complexity" evidence="1">
    <location>
        <begin position="135"/>
        <end position="149"/>
    </location>
</feature>
<evidence type="ECO:0000313" key="2">
    <source>
        <dbReference type="EMBL" id="KAG8236990.1"/>
    </source>
</evidence>
<dbReference type="AlphaFoldDB" id="A0A8K0P5S9"/>
<dbReference type="OrthoDB" id="69269at2759"/>
<comment type="caution">
    <text evidence="2">The sequence shown here is derived from an EMBL/GenBank/DDBJ whole genome shotgun (WGS) entry which is preliminary data.</text>
</comment>
<dbReference type="EMBL" id="KZ309105">
    <property type="protein sequence ID" value="KAG8236990.1"/>
    <property type="molecule type" value="Genomic_DNA"/>
</dbReference>
<evidence type="ECO:0000313" key="3">
    <source>
        <dbReference type="Proteomes" id="UP000792457"/>
    </source>
</evidence>
<evidence type="ECO:0000256" key="1">
    <source>
        <dbReference type="SAM" id="MobiDB-lite"/>
    </source>
</evidence>
<proteinExistence type="predicted"/>
<sequence length="221" mass="23598">MKETMQRVGSDIKNKLVDSVKNTWNTMTQYTMFSRPEPPPTQPTIEQQVTKALEAHLGPAQVDPPSETESESGDQPTDVALGCLNGGRRVDYVYRGSGVSPDSVLMGSEVARDRSPIKLLSDQFLPSPSPPKSQLFSSLRFPSSASLSSDGTGEGVSRSQSIPKLDKEASPTLLSTSSPPDLQLQGGLPSMGMDPTAPMGEAKNLAPPPMGGFVKQALQRK</sequence>
<reference evidence="2" key="1">
    <citation type="submission" date="2013-04" db="EMBL/GenBank/DDBJ databases">
        <authorList>
            <person name="Qu J."/>
            <person name="Murali S.C."/>
            <person name="Bandaranaike D."/>
            <person name="Bellair M."/>
            <person name="Blankenburg K."/>
            <person name="Chao H."/>
            <person name="Dinh H."/>
            <person name="Doddapaneni H."/>
            <person name="Downs B."/>
            <person name="Dugan-Rocha S."/>
            <person name="Elkadiri S."/>
            <person name="Gnanaolivu R.D."/>
            <person name="Hernandez B."/>
            <person name="Javaid M."/>
            <person name="Jayaseelan J.C."/>
            <person name="Lee S."/>
            <person name="Li M."/>
            <person name="Ming W."/>
            <person name="Munidasa M."/>
            <person name="Muniz J."/>
            <person name="Nguyen L."/>
            <person name="Ongeri F."/>
            <person name="Osuji N."/>
            <person name="Pu L.-L."/>
            <person name="Puazo M."/>
            <person name="Qu C."/>
            <person name="Quiroz J."/>
            <person name="Raj R."/>
            <person name="Weissenberger G."/>
            <person name="Xin Y."/>
            <person name="Zou X."/>
            <person name="Han Y."/>
            <person name="Richards S."/>
            <person name="Worley K."/>
            <person name="Muzny D."/>
            <person name="Gibbs R."/>
        </authorList>
    </citation>
    <scope>NUCLEOTIDE SEQUENCE</scope>
    <source>
        <strain evidence="2">Sampled in the wild</strain>
    </source>
</reference>
<protein>
    <submittedName>
        <fullName evidence="2">Uncharacterized protein</fullName>
    </submittedName>
</protein>
<feature type="region of interest" description="Disordered" evidence="1">
    <location>
        <begin position="53"/>
        <end position="82"/>
    </location>
</feature>
<feature type="compositionally biased region" description="Low complexity" evidence="1">
    <location>
        <begin position="170"/>
        <end position="185"/>
    </location>
</feature>
<name>A0A8K0P5S9_LADFU</name>
<gene>
    <name evidence="2" type="ORF">J437_LFUL017111</name>
</gene>
<feature type="region of interest" description="Disordered" evidence="1">
    <location>
        <begin position="121"/>
        <end position="221"/>
    </location>
</feature>
<dbReference type="Proteomes" id="UP000792457">
    <property type="component" value="Unassembled WGS sequence"/>
</dbReference>
<organism evidence="2 3">
    <name type="scientific">Ladona fulva</name>
    <name type="common">Scarce chaser dragonfly</name>
    <name type="synonym">Libellula fulva</name>
    <dbReference type="NCBI Taxonomy" id="123851"/>
    <lineage>
        <taxon>Eukaryota</taxon>
        <taxon>Metazoa</taxon>
        <taxon>Ecdysozoa</taxon>
        <taxon>Arthropoda</taxon>
        <taxon>Hexapoda</taxon>
        <taxon>Insecta</taxon>
        <taxon>Pterygota</taxon>
        <taxon>Palaeoptera</taxon>
        <taxon>Odonata</taxon>
        <taxon>Epiprocta</taxon>
        <taxon>Anisoptera</taxon>
        <taxon>Libelluloidea</taxon>
        <taxon>Libellulidae</taxon>
        <taxon>Ladona</taxon>
    </lineage>
</organism>